<reference evidence="2" key="1">
    <citation type="submission" date="2022-11" db="UniProtKB">
        <authorList>
            <consortium name="WormBaseParasite"/>
        </authorList>
    </citation>
    <scope>IDENTIFICATION</scope>
</reference>
<dbReference type="AlphaFoldDB" id="A0A914YYI2"/>
<sequence>MYKYCQDDLKQRLDEGYLEREIFRDFVLFHSKENKKLLRAALKAHHADFSYWNKVLNNEEAWNAEFGVDEHYRIPCVEFSKLRFNVLDFL</sequence>
<keyword evidence="1" id="KW-1185">Reference proteome</keyword>
<accession>A0A914YYI2</accession>
<dbReference type="WBParaSite" id="PSU_v2.g5159.t1">
    <property type="protein sequence ID" value="PSU_v2.g5159.t1"/>
    <property type="gene ID" value="PSU_v2.g5159"/>
</dbReference>
<evidence type="ECO:0000313" key="1">
    <source>
        <dbReference type="Proteomes" id="UP000887577"/>
    </source>
</evidence>
<name>A0A914YYI2_9BILA</name>
<dbReference type="Proteomes" id="UP000887577">
    <property type="component" value="Unplaced"/>
</dbReference>
<evidence type="ECO:0000313" key="2">
    <source>
        <dbReference type="WBParaSite" id="PSU_v2.g5159.t1"/>
    </source>
</evidence>
<protein>
    <submittedName>
        <fullName evidence="2">Uncharacterized protein</fullName>
    </submittedName>
</protein>
<organism evidence="1 2">
    <name type="scientific">Panagrolaimus superbus</name>
    <dbReference type="NCBI Taxonomy" id="310955"/>
    <lineage>
        <taxon>Eukaryota</taxon>
        <taxon>Metazoa</taxon>
        <taxon>Ecdysozoa</taxon>
        <taxon>Nematoda</taxon>
        <taxon>Chromadorea</taxon>
        <taxon>Rhabditida</taxon>
        <taxon>Tylenchina</taxon>
        <taxon>Panagrolaimomorpha</taxon>
        <taxon>Panagrolaimoidea</taxon>
        <taxon>Panagrolaimidae</taxon>
        <taxon>Panagrolaimus</taxon>
    </lineage>
</organism>
<proteinExistence type="predicted"/>